<dbReference type="RefSeq" id="WP_316414438.1">
    <property type="nucleotide sequence ID" value="NZ_AP027080.1"/>
</dbReference>
<keyword evidence="2" id="KW-1185">Reference proteome</keyword>
<accession>A0AA48GHW9</accession>
<organism evidence="1 2">
    <name type="scientific">Mesoterricola silvestris</name>
    <dbReference type="NCBI Taxonomy" id="2927979"/>
    <lineage>
        <taxon>Bacteria</taxon>
        <taxon>Pseudomonadati</taxon>
        <taxon>Acidobacteriota</taxon>
        <taxon>Holophagae</taxon>
        <taxon>Holophagales</taxon>
        <taxon>Holophagaceae</taxon>
        <taxon>Mesoterricola</taxon>
    </lineage>
</organism>
<dbReference type="AlphaFoldDB" id="A0AA48GHW9"/>
<dbReference type="Proteomes" id="UP001238179">
    <property type="component" value="Chromosome"/>
</dbReference>
<dbReference type="EMBL" id="AP027080">
    <property type="protein sequence ID" value="BDU71547.1"/>
    <property type="molecule type" value="Genomic_DNA"/>
</dbReference>
<name>A0AA48GHW9_9BACT</name>
<evidence type="ECO:0000313" key="1">
    <source>
        <dbReference type="EMBL" id="BDU71547.1"/>
    </source>
</evidence>
<evidence type="ECO:0000313" key="2">
    <source>
        <dbReference type="Proteomes" id="UP001238179"/>
    </source>
</evidence>
<reference evidence="2" key="1">
    <citation type="journal article" date="2023" name="Int. J. Syst. Evol. Microbiol.">
        <title>Mesoterricola silvestris gen. nov., sp. nov., Mesoterricola sediminis sp. nov., Geothrix oryzae sp. nov., Geothrix edaphica sp. nov., Geothrix rubra sp. nov., and Geothrix limicola sp. nov., six novel members of Acidobacteriota isolated from soils.</title>
        <authorList>
            <person name="Itoh H."/>
            <person name="Sugisawa Y."/>
            <person name="Mise K."/>
            <person name="Xu Z."/>
            <person name="Kuniyasu M."/>
            <person name="Ushijima N."/>
            <person name="Kawano K."/>
            <person name="Kobayashi E."/>
            <person name="Shiratori Y."/>
            <person name="Masuda Y."/>
            <person name="Senoo K."/>
        </authorList>
    </citation>
    <scope>NUCLEOTIDE SEQUENCE [LARGE SCALE GENOMIC DNA]</scope>
    <source>
        <strain evidence="2">W79</strain>
    </source>
</reference>
<protein>
    <submittedName>
        <fullName evidence="1">Uncharacterized protein</fullName>
    </submittedName>
</protein>
<proteinExistence type="predicted"/>
<dbReference type="KEGG" id="msil:METEAL_07210"/>
<sequence length="67" mass="7322">MAERVISREEIALSVFAGMVAASAGDAEGGIQFFNHPKFAAARRKTACETAFSLADDFIRERDQQSK</sequence>
<gene>
    <name evidence="1" type="ORF">METEAL_07210</name>
</gene>